<dbReference type="InterPro" id="IPR002885">
    <property type="entry name" value="PPR_rpt"/>
</dbReference>
<dbReference type="PANTHER" id="PTHR47447">
    <property type="entry name" value="OS03G0856100 PROTEIN"/>
    <property type="match status" value="1"/>
</dbReference>
<evidence type="ECO:0000256" key="3">
    <source>
        <dbReference type="ARBA" id="ARBA00044493"/>
    </source>
</evidence>
<feature type="repeat" description="PPR" evidence="5">
    <location>
        <begin position="211"/>
        <end position="245"/>
    </location>
</feature>
<comment type="similarity">
    <text evidence="1">Belongs to the CCM1 family.</text>
</comment>
<dbReference type="VEuPathDB" id="FungiDB:BCV72DRAFT_200162"/>
<comment type="subunit">
    <text evidence="4">Binds to mitochondrial small subunit 15S rRNA.</text>
</comment>
<keyword evidence="2" id="KW-0677">Repeat</keyword>
<dbReference type="AlphaFoldDB" id="A0A1X0RDM8"/>
<reference evidence="6" key="1">
    <citation type="journal article" date="2016" name="Proc. Natl. Acad. Sci. U.S.A.">
        <title>Lipid metabolic changes in an early divergent fungus govern the establishment of a mutualistic symbiosis with endobacteria.</title>
        <authorList>
            <person name="Lastovetsky O.A."/>
            <person name="Gaspar M.L."/>
            <person name="Mondo S.J."/>
            <person name="LaButti K.M."/>
            <person name="Sandor L."/>
            <person name="Grigoriev I.V."/>
            <person name="Henry S.A."/>
            <person name="Pawlowska T.E."/>
        </authorList>
    </citation>
    <scope>NUCLEOTIDE SEQUENCE [LARGE SCALE GENOMIC DNA]</scope>
    <source>
        <strain evidence="6">ATCC 52814</strain>
    </source>
</reference>
<sequence length="637" mass="73151">MNKNLQLEELFDFLTTHTLTHKEIFRSLRTALYNTSQYDYQKAWLIYEKMVEYQVDKCLKENHYGHLLCILKYGPSPARSLEVIENMKRHNLVLPTNYHLSQVLFAMSRNGLGKMACWFMKTIPHPTANHYHSLVVAVRNSQCVDSKLLEETISLMLKGMKKNHVILDKSTLSLVASLLAKDLKIDLAVDLIKVRDQVAQAKNQKKKRPLNVYIYTSLIAGCARKGDSREAKELYAEMKRHDIKPTQATYTALMEAYGRAGDFASAIRLLTGYHSKHKQLPNSMVTSLLINALRHDNLAVAENALKFMSNKEYRLADTDGLLRAAILWFKTRRDVDAARQYFNDLYMNDKRFVNSVMVNHLIKGYGRRGDKPNVLDAVQQRFNLANPQTTEEKRRTNHYLINALFHCRDVPAALGVFIAMRNEAVPDQVTMAMIIKGLIANNEADLAWRLFKTLQKNGREPNLYAYTSILQSLADRNFPQKKESNAQLNSIDPKLLKFAGIESSKLDFQHSPVPVTTEALILFRRLTGFYQPNVYIYTTLISCFATKNIYQAINIFEHMCSNQVKPTVVTYTALLQGCAIFRKSDLAIKVFNHMCDNQVEPNETTWRYLLKSLVRSHVDKKQIDKIGQVARMAIKRQ</sequence>
<evidence type="ECO:0008006" key="7">
    <source>
        <dbReference type="Google" id="ProtNLM"/>
    </source>
</evidence>
<evidence type="ECO:0000256" key="1">
    <source>
        <dbReference type="ARBA" id="ARBA00006192"/>
    </source>
</evidence>
<evidence type="ECO:0000313" key="6">
    <source>
        <dbReference type="EMBL" id="ORE10137.1"/>
    </source>
</evidence>
<organism evidence="6">
    <name type="scientific">Rhizopus microsporus var. microsporus</name>
    <dbReference type="NCBI Taxonomy" id="86635"/>
    <lineage>
        <taxon>Eukaryota</taxon>
        <taxon>Fungi</taxon>
        <taxon>Fungi incertae sedis</taxon>
        <taxon>Mucoromycota</taxon>
        <taxon>Mucoromycotina</taxon>
        <taxon>Mucoromycetes</taxon>
        <taxon>Mucorales</taxon>
        <taxon>Mucorineae</taxon>
        <taxon>Rhizopodaceae</taxon>
        <taxon>Rhizopus</taxon>
    </lineage>
</organism>
<dbReference type="EMBL" id="KV921868">
    <property type="protein sequence ID" value="ORE10137.1"/>
    <property type="molecule type" value="Genomic_DNA"/>
</dbReference>
<proteinExistence type="inferred from homology"/>
<dbReference type="NCBIfam" id="TIGR00756">
    <property type="entry name" value="PPR"/>
    <property type="match status" value="3"/>
</dbReference>
<evidence type="ECO:0000256" key="5">
    <source>
        <dbReference type="PROSITE-ProRule" id="PRU00708"/>
    </source>
</evidence>
<evidence type="ECO:0000256" key="2">
    <source>
        <dbReference type="ARBA" id="ARBA00022737"/>
    </source>
</evidence>
<dbReference type="Pfam" id="PF13041">
    <property type="entry name" value="PPR_2"/>
    <property type="match status" value="3"/>
</dbReference>
<dbReference type="PROSITE" id="PS51375">
    <property type="entry name" value="PPR"/>
    <property type="match status" value="3"/>
</dbReference>
<dbReference type="PANTHER" id="PTHR47447:SF17">
    <property type="entry name" value="OS12G0638900 PROTEIN"/>
    <property type="match status" value="1"/>
</dbReference>
<dbReference type="Gene3D" id="1.25.40.10">
    <property type="entry name" value="Tetratricopeptide repeat domain"/>
    <property type="match status" value="3"/>
</dbReference>
<evidence type="ECO:0000256" key="4">
    <source>
        <dbReference type="ARBA" id="ARBA00044511"/>
    </source>
</evidence>
<dbReference type="Proteomes" id="UP000242414">
    <property type="component" value="Unassembled WGS sequence"/>
</dbReference>
<dbReference type="InterPro" id="IPR011990">
    <property type="entry name" value="TPR-like_helical_dom_sf"/>
</dbReference>
<dbReference type="OrthoDB" id="185373at2759"/>
<name>A0A1X0RDM8_RHIZD</name>
<feature type="repeat" description="PPR" evidence="5">
    <location>
        <begin position="567"/>
        <end position="601"/>
    </location>
</feature>
<accession>A0A1X0RDM8</accession>
<protein>
    <recommendedName>
        <fullName evidence="7">Pentacotripeptide-repeat region of PRORP domain-containing protein</fullName>
    </recommendedName>
</protein>
<feature type="repeat" description="PPR" evidence="5">
    <location>
        <begin position="427"/>
        <end position="461"/>
    </location>
</feature>
<gene>
    <name evidence="6" type="ORF">BCV72DRAFT_200162</name>
</gene>
<comment type="function">
    <text evidence="3">Regulates mitochondrial small subunit maturation by controlling 15S rRNA 5'-end processing. Localizes to the 5' precursor of the 15S rRNA in a position that is subsequently occupied by mS47 in the mature yeast mtSSU. Uses structure and sequence-specific RNA recognition, binding to a single-stranded region of the precursor and specifically recognizing bases -6 to -1. The exchange of Ccm1 for mS47 is coupled to the irreversible removal of precursor rRNA that is accompanied by conformational changes of the mitoribosomal proteins uS5m and mS26. These conformational changes signal completion of 5'-end rRNA processing through protection of the mature 5'-end of the 15S rRNA and stabilization of mS47. The removal of the 5' precursor together with the dissociation of Ccm1 may be catalyzed by the 5'-3' exoribonuclease Pet127. Involved in the specific removal of group I introns in mitochondrial encoded transcripts.</text>
</comment>